<accession>A0AAW8JGI7</accession>
<dbReference type="Proteomes" id="UP001243195">
    <property type="component" value="Unassembled WGS sequence"/>
</dbReference>
<proteinExistence type="predicted"/>
<feature type="compositionally biased region" description="Polar residues" evidence="1">
    <location>
        <begin position="40"/>
        <end position="61"/>
    </location>
</feature>
<dbReference type="PROSITE" id="PS51257">
    <property type="entry name" value="PROKAR_LIPOPROTEIN"/>
    <property type="match status" value="1"/>
</dbReference>
<evidence type="ECO:0000256" key="2">
    <source>
        <dbReference type="SAM" id="SignalP"/>
    </source>
</evidence>
<gene>
    <name evidence="3" type="ORF">RFH51_04815</name>
</gene>
<evidence type="ECO:0008006" key="5">
    <source>
        <dbReference type="Google" id="ProtNLM"/>
    </source>
</evidence>
<evidence type="ECO:0000313" key="3">
    <source>
        <dbReference type="EMBL" id="MDQ9070780.1"/>
    </source>
</evidence>
<comment type="caution">
    <text evidence="3">The sequence shown here is derived from an EMBL/GenBank/DDBJ whole genome shotgun (WGS) entry which is preliminary data.</text>
</comment>
<keyword evidence="2" id="KW-0732">Signal</keyword>
<name>A0AAW8JGI7_9GAMM</name>
<feature type="signal peptide" evidence="2">
    <location>
        <begin position="1"/>
        <end position="18"/>
    </location>
</feature>
<feature type="chain" id="PRO_5043353405" description="Outer membrane lipoprotein" evidence="2">
    <location>
        <begin position="19"/>
        <end position="265"/>
    </location>
</feature>
<dbReference type="AlphaFoldDB" id="A0AAW8JGI7"/>
<reference evidence="3" key="1">
    <citation type="submission" date="2023-08" db="EMBL/GenBank/DDBJ databases">
        <title>Emergence of clinically-relevant ST2 carbapenem-resistant Acinetobacter baumannii strains in hospital sewages in Zhejiang, East of China.</title>
        <authorList>
            <person name="Kaichao C."/>
            <person name="Zhang R."/>
        </authorList>
    </citation>
    <scope>NUCLEOTIDE SEQUENCE</scope>
    <source>
        <strain evidence="3">M-SY-60</strain>
    </source>
</reference>
<evidence type="ECO:0000313" key="4">
    <source>
        <dbReference type="Proteomes" id="UP001243195"/>
    </source>
</evidence>
<protein>
    <recommendedName>
        <fullName evidence="5">Outer membrane lipoprotein</fullName>
    </recommendedName>
</protein>
<feature type="region of interest" description="Disordered" evidence="1">
    <location>
        <begin position="28"/>
        <end position="68"/>
    </location>
</feature>
<sequence length="265" mass="29070">MKKIYWLFSLVFSIFLAACSQKPQVAEQAEVSPMPKETADSANVSRSAKSADMSQSNQSVRSGERLGTSWGDELSSDVKEVYLKRLSSNPIAETQVRYASKQFQGKSINNIALNAGKITFSIVDDNKRVLPLYRDGQSYYLSANQGQSYQLLYENSSDQTFEIVASVDGLDVIDGSRASRKNSGYVLRPHDRLYIEGFRKSNSAVASFTFSKPRDAYAAHSLSGSINNTGVIGTVIYELRAPKSKTVKTDTGGYAPAPNAFPADR</sequence>
<organism evidence="3 4">
    <name type="scientific">Acinetobacter gerneri</name>
    <dbReference type="NCBI Taxonomy" id="202952"/>
    <lineage>
        <taxon>Bacteria</taxon>
        <taxon>Pseudomonadati</taxon>
        <taxon>Pseudomonadota</taxon>
        <taxon>Gammaproteobacteria</taxon>
        <taxon>Moraxellales</taxon>
        <taxon>Moraxellaceae</taxon>
        <taxon>Acinetobacter</taxon>
    </lineage>
</organism>
<dbReference type="RefSeq" id="WP_308955348.1">
    <property type="nucleotide sequence ID" value="NZ_JAVICY010000002.1"/>
</dbReference>
<evidence type="ECO:0000256" key="1">
    <source>
        <dbReference type="SAM" id="MobiDB-lite"/>
    </source>
</evidence>
<dbReference type="EMBL" id="JAVIDA010000004">
    <property type="protein sequence ID" value="MDQ9070780.1"/>
    <property type="molecule type" value="Genomic_DNA"/>
</dbReference>